<feature type="domain" description="GtrA/DPMS transmembrane" evidence="7">
    <location>
        <begin position="21"/>
        <end position="150"/>
    </location>
</feature>
<dbReference type="GO" id="GO:0000271">
    <property type="term" value="P:polysaccharide biosynthetic process"/>
    <property type="evidence" value="ECO:0007669"/>
    <property type="project" value="InterPro"/>
</dbReference>
<dbReference type="InterPro" id="IPR051401">
    <property type="entry name" value="GtrA_CellWall_Glycosyl"/>
</dbReference>
<comment type="subcellular location">
    <subcellularLocation>
        <location evidence="1">Membrane</location>
        <topology evidence="1">Multi-pass membrane protein</topology>
    </subcellularLocation>
</comment>
<dbReference type="EMBL" id="PFQB01000021">
    <property type="protein sequence ID" value="PJA15255.1"/>
    <property type="molecule type" value="Genomic_DNA"/>
</dbReference>
<keyword evidence="4 6" id="KW-1133">Transmembrane helix</keyword>
<dbReference type="PANTHER" id="PTHR38459">
    <property type="entry name" value="PROPHAGE BACTOPRENOL-LINKED GLUCOSE TRANSLOCASE HOMOLOG"/>
    <property type="match status" value="1"/>
</dbReference>
<gene>
    <name evidence="8" type="ORF">COX64_00950</name>
</gene>
<feature type="transmembrane region" description="Helical" evidence="6">
    <location>
        <begin position="81"/>
        <end position="102"/>
    </location>
</feature>
<name>A0A2M7W2X6_9BACT</name>
<reference evidence="9" key="1">
    <citation type="submission" date="2017-09" db="EMBL/GenBank/DDBJ databases">
        <title>Depth-based differentiation of microbial function through sediment-hosted aquifers and enrichment of novel symbionts in the deep terrestrial subsurface.</title>
        <authorList>
            <person name="Probst A.J."/>
            <person name="Ladd B."/>
            <person name="Jarett J.K."/>
            <person name="Geller-Mcgrath D.E."/>
            <person name="Sieber C.M.K."/>
            <person name="Emerson J.B."/>
            <person name="Anantharaman K."/>
            <person name="Thomas B.C."/>
            <person name="Malmstrom R."/>
            <person name="Stieglmeier M."/>
            <person name="Klingl A."/>
            <person name="Woyke T."/>
            <person name="Ryan C.M."/>
            <person name="Banfield J.F."/>
        </authorList>
    </citation>
    <scope>NUCLEOTIDE SEQUENCE [LARGE SCALE GENOMIC DNA]</scope>
</reference>
<organism evidence="8 9">
    <name type="scientific">Candidatus Dojkabacteria bacterium CG_4_10_14_0_2_um_filter_Dojkabacteria_WS6_41_15</name>
    <dbReference type="NCBI Taxonomy" id="2014249"/>
    <lineage>
        <taxon>Bacteria</taxon>
        <taxon>Candidatus Dojkabacteria</taxon>
    </lineage>
</organism>
<keyword evidence="3 6" id="KW-0812">Transmembrane</keyword>
<feature type="transmembrane region" description="Helical" evidence="6">
    <location>
        <begin position="20"/>
        <end position="42"/>
    </location>
</feature>
<evidence type="ECO:0000313" key="9">
    <source>
        <dbReference type="Proteomes" id="UP000228952"/>
    </source>
</evidence>
<evidence type="ECO:0000259" key="7">
    <source>
        <dbReference type="Pfam" id="PF04138"/>
    </source>
</evidence>
<evidence type="ECO:0000256" key="1">
    <source>
        <dbReference type="ARBA" id="ARBA00004141"/>
    </source>
</evidence>
<dbReference type="Proteomes" id="UP000228952">
    <property type="component" value="Unassembled WGS sequence"/>
</dbReference>
<evidence type="ECO:0000256" key="2">
    <source>
        <dbReference type="ARBA" id="ARBA00009399"/>
    </source>
</evidence>
<dbReference type="AlphaFoldDB" id="A0A2M7W2X6"/>
<evidence type="ECO:0000256" key="4">
    <source>
        <dbReference type="ARBA" id="ARBA00022989"/>
    </source>
</evidence>
<dbReference type="Pfam" id="PF04138">
    <property type="entry name" value="GtrA_DPMS_TM"/>
    <property type="match status" value="1"/>
</dbReference>
<protein>
    <submittedName>
        <fullName evidence="8">GtrA family protein</fullName>
    </submittedName>
</protein>
<comment type="caution">
    <text evidence="8">The sequence shown here is derived from an EMBL/GenBank/DDBJ whole genome shotgun (WGS) entry which is preliminary data.</text>
</comment>
<evidence type="ECO:0000313" key="8">
    <source>
        <dbReference type="EMBL" id="PJA15255.1"/>
    </source>
</evidence>
<feature type="transmembrane region" description="Helical" evidence="6">
    <location>
        <begin position="48"/>
        <end position="69"/>
    </location>
</feature>
<evidence type="ECO:0000256" key="5">
    <source>
        <dbReference type="ARBA" id="ARBA00023136"/>
    </source>
</evidence>
<accession>A0A2M7W2X6</accession>
<evidence type="ECO:0000256" key="6">
    <source>
        <dbReference type="SAM" id="Phobius"/>
    </source>
</evidence>
<dbReference type="GO" id="GO:0005886">
    <property type="term" value="C:plasma membrane"/>
    <property type="evidence" value="ECO:0007669"/>
    <property type="project" value="TreeGrafter"/>
</dbReference>
<comment type="similarity">
    <text evidence="2">Belongs to the GtrA family.</text>
</comment>
<sequence length="163" mass="18588">MTAMFARLQEVFAKSRSFVAYVLIGFTGLTIDVCVFILLVRVLHVNQYFANFISMSAGIINNFLLNAFFNFKKTDKLLRRFATFYTVGLVGMAVGDAFLWVFNGAFREFFGIILLSISPIIAKYQLELVKGVSIIFIAIMQYFLNKRFSFREITPNNSLLVSN</sequence>
<dbReference type="PANTHER" id="PTHR38459:SF1">
    <property type="entry name" value="PROPHAGE BACTOPRENOL-LINKED GLUCOSE TRANSLOCASE HOMOLOG"/>
    <property type="match status" value="1"/>
</dbReference>
<feature type="transmembrane region" description="Helical" evidence="6">
    <location>
        <begin position="122"/>
        <end position="144"/>
    </location>
</feature>
<keyword evidence="5 6" id="KW-0472">Membrane</keyword>
<evidence type="ECO:0000256" key="3">
    <source>
        <dbReference type="ARBA" id="ARBA00022692"/>
    </source>
</evidence>
<proteinExistence type="inferred from homology"/>
<dbReference type="InterPro" id="IPR007267">
    <property type="entry name" value="GtrA_DPMS_TM"/>
</dbReference>